<organism evidence="2 3">
    <name type="scientific">Methylomonas methanica (strain DSM 25384 / MC09)</name>
    <dbReference type="NCBI Taxonomy" id="857087"/>
    <lineage>
        <taxon>Bacteria</taxon>
        <taxon>Pseudomonadati</taxon>
        <taxon>Pseudomonadota</taxon>
        <taxon>Gammaproteobacteria</taxon>
        <taxon>Methylococcales</taxon>
        <taxon>Methylococcaceae</taxon>
        <taxon>Methylomonas</taxon>
    </lineage>
</organism>
<feature type="domain" description="HTH cro/C1-type" evidence="1">
    <location>
        <begin position="13"/>
        <end position="58"/>
    </location>
</feature>
<dbReference type="AlphaFoldDB" id="F9ZV43"/>
<dbReference type="Pfam" id="PF12844">
    <property type="entry name" value="HTH_19"/>
    <property type="match status" value="1"/>
</dbReference>
<dbReference type="PROSITE" id="PS50943">
    <property type="entry name" value="HTH_CROC1"/>
    <property type="match status" value="1"/>
</dbReference>
<evidence type="ECO:0000313" key="2">
    <source>
        <dbReference type="EMBL" id="AEF99476.1"/>
    </source>
</evidence>
<dbReference type="RefSeq" id="WP_013817742.1">
    <property type="nucleotide sequence ID" value="NC_015572.1"/>
</dbReference>
<reference evidence="2 3" key="1">
    <citation type="journal article" date="2011" name="J. Bacteriol.">
        <title>Complete Genome Sequence of the Aerobic Marine Methanotroph Methylomonas methanica MC09.</title>
        <authorList>
            <person name="Boden R."/>
            <person name="Cunliffe M."/>
            <person name="Scanlan J."/>
            <person name="Moussard H."/>
            <person name="Kits K.D."/>
            <person name="Klotz M.G."/>
            <person name="Jetten M.S."/>
            <person name="Vuilleumier S."/>
            <person name="Han J."/>
            <person name="Peters L."/>
            <person name="Mikhailova N."/>
            <person name="Teshima H."/>
            <person name="Tapia R."/>
            <person name="Kyrpides N."/>
            <person name="Ivanova N."/>
            <person name="Pagani I."/>
            <person name="Cheng J.F."/>
            <person name="Goodwin L."/>
            <person name="Han C."/>
            <person name="Hauser L."/>
            <person name="Land M.L."/>
            <person name="Lapidus A."/>
            <person name="Lucas S."/>
            <person name="Pitluck S."/>
            <person name="Woyke T."/>
            <person name="Stein L."/>
            <person name="Murrell J.C."/>
        </authorList>
    </citation>
    <scope>NUCLEOTIDE SEQUENCE [LARGE SCALE GENOMIC DNA]</scope>
    <source>
        <strain evidence="2 3">MC09</strain>
    </source>
</reference>
<protein>
    <recommendedName>
        <fullName evidence="1">HTH cro/C1-type domain-containing protein</fullName>
    </recommendedName>
</protein>
<dbReference type="InterPro" id="IPR010982">
    <property type="entry name" value="Lambda_DNA-bd_dom_sf"/>
</dbReference>
<dbReference type="STRING" id="857087.Metme_1040"/>
<dbReference type="eggNOG" id="COG1396">
    <property type="taxonomic scope" value="Bacteria"/>
</dbReference>
<proteinExistence type="predicted"/>
<dbReference type="SUPFAM" id="SSF47413">
    <property type="entry name" value="lambda repressor-like DNA-binding domains"/>
    <property type="match status" value="1"/>
</dbReference>
<evidence type="ECO:0000313" key="3">
    <source>
        <dbReference type="Proteomes" id="UP000008888"/>
    </source>
</evidence>
<evidence type="ECO:0000259" key="1">
    <source>
        <dbReference type="PROSITE" id="PS50943"/>
    </source>
</evidence>
<dbReference type="Gene3D" id="1.10.260.40">
    <property type="entry name" value="lambda repressor-like DNA-binding domains"/>
    <property type="match status" value="1"/>
</dbReference>
<keyword evidence="3" id="KW-1185">Reference proteome</keyword>
<accession>F9ZV43</accession>
<gene>
    <name evidence="2" type="ordered locus">Metme_1040</name>
</gene>
<name>F9ZV43_METMM</name>
<dbReference type="HOGENOM" id="CLU_139664_1_1_6"/>
<dbReference type="InterPro" id="IPR001387">
    <property type="entry name" value="Cro/C1-type_HTH"/>
</dbReference>
<dbReference type="CDD" id="cd00093">
    <property type="entry name" value="HTH_XRE"/>
    <property type="match status" value="1"/>
</dbReference>
<dbReference type="KEGG" id="mmt:Metme_1040"/>
<dbReference type="OrthoDB" id="6302218at2"/>
<dbReference type="EMBL" id="CP002738">
    <property type="protein sequence ID" value="AEF99476.1"/>
    <property type="molecule type" value="Genomic_DNA"/>
</dbReference>
<reference key="2">
    <citation type="submission" date="2011-05" db="EMBL/GenBank/DDBJ databases">
        <title>Complete genome sequence of the aerobic marine methanotroph Methylomonas methanica MC09.</title>
        <authorList>
            <person name="Boden R."/>
            <person name="Cunliffe M."/>
            <person name="Scanlan J."/>
            <person name="Moussard H."/>
            <person name="Kits K.D."/>
            <person name="Klotz M."/>
            <person name="Jetten M."/>
            <person name="Vuilleumier S."/>
            <person name="Han J."/>
            <person name="Peters L."/>
            <person name="Mikhailova N."/>
            <person name="Teshima H."/>
            <person name="Tapia R."/>
            <person name="Kyrpides N."/>
            <person name="Ivanova N."/>
            <person name="Pagani I."/>
            <person name="Cheng J.-F."/>
            <person name="Goodwin L."/>
            <person name="Han C."/>
            <person name="Hauser L."/>
            <person name="Land M."/>
            <person name="Lapidus A."/>
            <person name="Lucas S."/>
            <person name="Pitluck S."/>
            <person name="Woyke T."/>
            <person name="Stein L.Y."/>
            <person name="Murrell C."/>
        </authorList>
    </citation>
    <scope>NUCLEOTIDE SEQUENCE</scope>
    <source>
        <strain>MC09</strain>
    </source>
</reference>
<dbReference type="Proteomes" id="UP000008888">
    <property type="component" value="Chromosome"/>
</dbReference>
<sequence length="94" mass="10913">MTETNEFAVNQRIKYLRVMLDLSRDEFAMKLGIKSNQLANIEQNKQKAPAWYIEAISNKWPDYVYWVATGLTIPEQGHISPELEETRQKLNEAG</sequence>
<reference evidence="3" key="3">
    <citation type="submission" date="2011-05" db="EMBL/GenBank/DDBJ databases">
        <title>Complete sequence of Methylomonas methanica MC09.</title>
        <authorList>
            <consortium name="US DOE Joint Genome Institute"/>
            <person name="Lucas S."/>
            <person name="Han J."/>
            <person name="Lapidus A."/>
            <person name="Cheng J.-F."/>
            <person name="Goodwin L."/>
            <person name="Pitluck S."/>
            <person name="Peters L."/>
            <person name="Mikhailova N."/>
            <person name="Teshima H."/>
            <person name="Han C."/>
            <person name="Tapia R."/>
            <person name="Land M."/>
            <person name="Hauser L."/>
            <person name="Kyrpides N."/>
            <person name="Ivanova N."/>
            <person name="Pagani I."/>
            <person name="Stein L."/>
            <person name="Woyke T."/>
        </authorList>
    </citation>
    <scope>NUCLEOTIDE SEQUENCE [LARGE SCALE GENOMIC DNA]</scope>
    <source>
        <strain evidence="3">MC09</strain>
    </source>
</reference>
<dbReference type="GO" id="GO:0003677">
    <property type="term" value="F:DNA binding"/>
    <property type="evidence" value="ECO:0007669"/>
    <property type="project" value="InterPro"/>
</dbReference>